<organism evidence="1 2">
    <name type="scientific">Tritrichomonas musculus</name>
    <dbReference type="NCBI Taxonomy" id="1915356"/>
    <lineage>
        <taxon>Eukaryota</taxon>
        <taxon>Metamonada</taxon>
        <taxon>Parabasalia</taxon>
        <taxon>Tritrichomonadida</taxon>
        <taxon>Tritrichomonadidae</taxon>
        <taxon>Tritrichomonas</taxon>
    </lineage>
</organism>
<comment type="caution">
    <text evidence="1">The sequence shown here is derived from an EMBL/GenBank/DDBJ whole genome shotgun (WGS) entry which is preliminary data.</text>
</comment>
<evidence type="ECO:0000313" key="2">
    <source>
        <dbReference type="Proteomes" id="UP001470230"/>
    </source>
</evidence>
<dbReference type="EMBL" id="JAPFFF010000001">
    <property type="protein sequence ID" value="KAK8898870.1"/>
    <property type="molecule type" value="Genomic_DNA"/>
</dbReference>
<protein>
    <submittedName>
        <fullName evidence="1">Uncharacterized protein</fullName>
    </submittedName>
</protein>
<sequence>MNLYKLNSITSLADNKFEDNNTQISSEDKLAHCNTFNQYCVEINKDFRNNDLKSLIDKFNEFDEFIKKFPLNFFENNLAISQNNIPDIIFYFLHPSKNYIFLYSCITLLNDILFSCQNAFILFCQDKFIELLVSNISSSTNDILRNLHIKALSNILSESNEDFHNKFLKLFPNELIIKLMNSNKNDDNFIRVFLMFICGITLFQTPQETSQLILFIANEQICKFPFKCLQIYKNLIIVHKIYDGFNYRNINNIFSINYEDNDLIIECCIFIHLLLKHNADVKNQFEHQKIASFALCPADSNNYNDKLKYCALLALYDIGNFVNYVNSLVVQFESLSHECKNVAGLIIFDFAKTVTSESCNLLISSQENIFSIAKNLLSTYNHKLMIDIFISMQLFFEITRFSQRTIDMFLTEFPGDTIWQFVETNDDEVNKAGMNFINSCLSDEE</sequence>
<dbReference type="InterPro" id="IPR016024">
    <property type="entry name" value="ARM-type_fold"/>
</dbReference>
<name>A0ABR2L697_9EUKA</name>
<accession>A0ABR2L697</accession>
<reference evidence="1 2" key="1">
    <citation type="submission" date="2024-04" db="EMBL/GenBank/DDBJ databases">
        <title>Tritrichomonas musculus Genome.</title>
        <authorList>
            <person name="Alves-Ferreira E."/>
            <person name="Grigg M."/>
            <person name="Lorenzi H."/>
            <person name="Galac M."/>
        </authorList>
    </citation>
    <scope>NUCLEOTIDE SEQUENCE [LARGE SCALE GENOMIC DNA]</scope>
    <source>
        <strain evidence="1 2">EAF2021</strain>
    </source>
</reference>
<proteinExistence type="predicted"/>
<gene>
    <name evidence="1" type="ORF">M9Y10_001162</name>
</gene>
<dbReference type="Proteomes" id="UP001470230">
    <property type="component" value="Unassembled WGS sequence"/>
</dbReference>
<evidence type="ECO:0000313" key="1">
    <source>
        <dbReference type="EMBL" id="KAK8898870.1"/>
    </source>
</evidence>
<keyword evidence="2" id="KW-1185">Reference proteome</keyword>
<dbReference type="SUPFAM" id="SSF48371">
    <property type="entry name" value="ARM repeat"/>
    <property type="match status" value="1"/>
</dbReference>